<protein>
    <submittedName>
        <fullName evidence="2">Uncharacterized protein</fullName>
    </submittedName>
</protein>
<feature type="compositionally biased region" description="Basic and acidic residues" evidence="1">
    <location>
        <begin position="11"/>
        <end position="21"/>
    </location>
</feature>
<organism evidence="2 3">
    <name type="scientific">Agrobacterium rosae</name>
    <dbReference type="NCBI Taxonomy" id="1972867"/>
    <lineage>
        <taxon>Bacteria</taxon>
        <taxon>Pseudomonadati</taxon>
        <taxon>Pseudomonadota</taxon>
        <taxon>Alphaproteobacteria</taxon>
        <taxon>Hyphomicrobiales</taxon>
        <taxon>Rhizobiaceae</taxon>
        <taxon>Rhizobium/Agrobacterium group</taxon>
        <taxon>Agrobacterium</taxon>
    </lineage>
</organism>
<accession>A0A1R3TIY7</accession>
<evidence type="ECO:0000313" key="2">
    <source>
        <dbReference type="EMBL" id="SCX19795.1"/>
    </source>
</evidence>
<evidence type="ECO:0000256" key="1">
    <source>
        <dbReference type="SAM" id="MobiDB-lite"/>
    </source>
</evidence>
<feature type="compositionally biased region" description="Polar residues" evidence="1">
    <location>
        <begin position="1"/>
        <end position="10"/>
    </location>
</feature>
<name>A0A1R3TIY7_9HYPH</name>
<dbReference type="EMBL" id="FMUE01000003">
    <property type="protein sequence ID" value="SCX19795.1"/>
    <property type="molecule type" value="Genomic_DNA"/>
</dbReference>
<dbReference type="AlphaFoldDB" id="A0A1R3TIY7"/>
<feature type="region of interest" description="Disordered" evidence="1">
    <location>
        <begin position="1"/>
        <end position="35"/>
    </location>
</feature>
<sequence>MTATIPQTTYDRLESEWRQMREVGAQQKPVQSTKK</sequence>
<evidence type="ECO:0000313" key="3">
    <source>
        <dbReference type="Proteomes" id="UP000187891"/>
    </source>
</evidence>
<reference evidence="3" key="1">
    <citation type="submission" date="2016-10" db="EMBL/GenBank/DDBJ databases">
        <authorList>
            <person name="Wibberg D."/>
        </authorList>
    </citation>
    <scope>NUCLEOTIDE SEQUENCE [LARGE SCALE GENOMIC DNA]</scope>
</reference>
<gene>
    <name evidence="2" type="ORF">DSM25559_1896</name>
</gene>
<dbReference type="STRING" id="1907666.DSM25559_1896"/>
<dbReference type="Proteomes" id="UP000187891">
    <property type="component" value="Unassembled WGS sequence"/>
</dbReference>
<proteinExistence type="predicted"/>